<dbReference type="InterPro" id="IPR009644">
    <property type="entry name" value="FKTN/MNN4/W02B3.4-1"/>
</dbReference>
<evidence type="ECO:0000259" key="7">
    <source>
        <dbReference type="Pfam" id="PF24413"/>
    </source>
</evidence>
<gene>
    <name evidence="8" type="ORF">TELCIR_08557</name>
</gene>
<dbReference type="Pfam" id="PF24413">
    <property type="entry name" value="W02B3_4_N"/>
    <property type="match status" value="1"/>
</dbReference>
<proteinExistence type="predicted"/>
<dbReference type="OrthoDB" id="444255at2759"/>
<dbReference type="GO" id="GO:0016020">
    <property type="term" value="C:membrane"/>
    <property type="evidence" value="ECO:0007669"/>
    <property type="project" value="UniProtKB-SubCell"/>
</dbReference>
<name>A0A2G9UIR1_TELCI</name>
<dbReference type="PANTHER" id="PTHR15407:SF28">
    <property type="entry name" value="RIBITOL-5-PHOSPHATE TRANSFERASE FKTN"/>
    <property type="match status" value="1"/>
</dbReference>
<evidence type="ECO:0000256" key="6">
    <source>
        <dbReference type="SAM" id="SignalP"/>
    </source>
</evidence>
<dbReference type="EMBL" id="KZ346586">
    <property type="protein sequence ID" value="PIO69612.1"/>
    <property type="molecule type" value="Genomic_DNA"/>
</dbReference>
<keyword evidence="3" id="KW-1133">Transmembrane helix</keyword>
<evidence type="ECO:0000256" key="3">
    <source>
        <dbReference type="ARBA" id="ARBA00022989"/>
    </source>
</evidence>
<dbReference type="PANTHER" id="PTHR15407">
    <property type="entry name" value="FUKUTIN-RELATED"/>
    <property type="match status" value="1"/>
</dbReference>
<feature type="signal peptide" evidence="6">
    <location>
        <begin position="1"/>
        <end position="18"/>
    </location>
</feature>
<dbReference type="Proteomes" id="UP000230423">
    <property type="component" value="Unassembled WGS sequence"/>
</dbReference>
<evidence type="ECO:0000313" key="8">
    <source>
        <dbReference type="EMBL" id="PIO69612.1"/>
    </source>
</evidence>
<accession>A0A2G9UIR1</accession>
<comment type="subcellular location">
    <subcellularLocation>
        <location evidence="1">Membrane</location>
        <topology evidence="1">Single-pass membrane protein</topology>
    </subcellularLocation>
</comment>
<evidence type="ECO:0000256" key="4">
    <source>
        <dbReference type="ARBA" id="ARBA00023136"/>
    </source>
</evidence>
<keyword evidence="4" id="KW-0472">Membrane</keyword>
<feature type="chain" id="PRO_5013580723" description="W02B3.4-like N-terminal domain-containing protein" evidence="6">
    <location>
        <begin position="19"/>
        <end position="237"/>
    </location>
</feature>
<feature type="region of interest" description="Disordered" evidence="5">
    <location>
        <begin position="100"/>
        <end position="120"/>
    </location>
</feature>
<evidence type="ECO:0000313" key="9">
    <source>
        <dbReference type="Proteomes" id="UP000230423"/>
    </source>
</evidence>
<dbReference type="InterPro" id="IPR057641">
    <property type="entry name" value="W02B3_4_N"/>
</dbReference>
<feature type="domain" description="W02B3.4-like N-terminal" evidence="7">
    <location>
        <begin position="15"/>
        <end position="99"/>
    </location>
</feature>
<keyword evidence="2" id="KW-0812">Transmembrane</keyword>
<reference evidence="8 9" key="1">
    <citation type="submission" date="2015-09" db="EMBL/GenBank/DDBJ databases">
        <title>Draft genome of the parasitic nematode Teladorsagia circumcincta isolate WARC Sus (inbred).</title>
        <authorList>
            <person name="Mitreva M."/>
        </authorList>
    </citation>
    <scope>NUCLEOTIDE SEQUENCE [LARGE SCALE GENOMIC DNA]</scope>
    <source>
        <strain evidence="8 9">S</strain>
    </source>
</reference>
<protein>
    <recommendedName>
        <fullName evidence="7">W02B3.4-like N-terminal domain-containing protein</fullName>
    </recommendedName>
</protein>
<organism evidence="8 9">
    <name type="scientific">Teladorsagia circumcincta</name>
    <name type="common">Brown stomach worm</name>
    <name type="synonym">Ostertagia circumcincta</name>
    <dbReference type="NCBI Taxonomy" id="45464"/>
    <lineage>
        <taxon>Eukaryota</taxon>
        <taxon>Metazoa</taxon>
        <taxon>Ecdysozoa</taxon>
        <taxon>Nematoda</taxon>
        <taxon>Chromadorea</taxon>
        <taxon>Rhabditida</taxon>
        <taxon>Rhabditina</taxon>
        <taxon>Rhabditomorpha</taxon>
        <taxon>Strongyloidea</taxon>
        <taxon>Trichostrongylidae</taxon>
        <taxon>Teladorsagia</taxon>
    </lineage>
</organism>
<sequence length="237" mass="27706">MAMMFAVILIILRINCSTFLETIDPPFQAFLIDSNVLQNLEENRCQAKHKIIRLAIDVGLSSSIRRENYNEYDIIHYEKPPNKDYLRVYDSDTRIIPRSPMQTASPYPADDTRTSPAMPNDTYEFTIRPLDGGRPMIDLFWMYSSQNESWVGGTAGDGSKYKYTYPRHNETCAGDLLGHIFWIPCNPRKVMEFEYGPKWHMDHPTSRFSWSSSQYNVRKNGKWSKSQMAEVYKNYRK</sequence>
<keyword evidence="6" id="KW-0732">Signal</keyword>
<keyword evidence="9" id="KW-1185">Reference proteome</keyword>
<evidence type="ECO:0000256" key="5">
    <source>
        <dbReference type="SAM" id="MobiDB-lite"/>
    </source>
</evidence>
<evidence type="ECO:0000256" key="2">
    <source>
        <dbReference type="ARBA" id="ARBA00022692"/>
    </source>
</evidence>
<evidence type="ECO:0000256" key="1">
    <source>
        <dbReference type="ARBA" id="ARBA00004167"/>
    </source>
</evidence>
<dbReference type="AlphaFoldDB" id="A0A2G9UIR1"/>